<dbReference type="PANTHER" id="PTHR43751">
    <property type="entry name" value="SULFATASE"/>
    <property type="match status" value="1"/>
</dbReference>
<evidence type="ECO:0000313" key="2">
    <source>
        <dbReference type="EMBL" id="SVB68776.1"/>
    </source>
</evidence>
<dbReference type="InterPro" id="IPR052701">
    <property type="entry name" value="GAG_Ulvan_Degrading_Sulfatases"/>
</dbReference>
<name>A0A382G0D3_9ZZZZ</name>
<reference evidence="2" key="1">
    <citation type="submission" date="2018-05" db="EMBL/GenBank/DDBJ databases">
        <authorList>
            <person name="Lanie J.A."/>
            <person name="Ng W.-L."/>
            <person name="Kazmierczak K.M."/>
            <person name="Andrzejewski T.M."/>
            <person name="Davidsen T.M."/>
            <person name="Wayne K.J."/>
            <person name="Tettelin H."/>
            <person name="Glass J.I."/>
            <person name="Rusch D."/>
            <person name="Podicherti R."/>
            <person name="Tsui H.-C.T."/>
            <person name="Winkler M.E."/>
        </authorList>
    </citation>
    <scope>NUCLEOTIDE SEQUENCE</scope>
</reference>
<dbReference type="Pfam" id="PF16347">
    <property type="entry name" value="SGSH_C"/>
    <property type="match status" value="1"/>
</dbReference>
<feature type="non-terminal residue" evidence="2">
    <location>
        <position position="1"/>
    </location>
</feature>
<proteinExistence type="predicted"/>
<accession>A0A382G0D3</accession>
<feature type="domain" description="N-sulphoglucosamine sulphohydrolase C-terminal" evidence="1">
    <location>
        <begin position="12"/>
        <end position="96"/>
    </location>
</feature>
<dbReference type="PANTHER" id="PTHR43751:SF1">
    <property type="entry name" value="SULFATASE ATSG-RELATED"/>
    <property type="match status" value="1"/>
</dbReference>
<dbReference type="InterPro" id="IPR017850">
    <property type="entry name" value="Alkaline_phosphatase_core_sf"/>
</dbReference>
<organism evidence="2">
    <name type="scientific">marine metagenome</name>
    <dbReference type="NCBI Taxonomy" id="408172"/>
    <lineage>
        <taxon>unclassified sequences</taxon>
        <taxon>metagenomes</taxon>
        <taxon>ecological metagenomes</taxon>
    </lineage>
</organism>
<dbReference type="Gene3D" id="3.40.720.10">
    <property type="entry name" value="Alkaline Phosphatase, subunit A"/>
    <property type="match status" value="1"/>
</dbReference>
<gene>
    <name evidence="2" type="ORF">METZ01_LOCUS221630</name>
</gene>
<protein>
    <recommendedName>
        <fullName evidence="1">N-sulphoglucosamine sulphohydrolase C-terminal domain-containing protein</fullName>
    </recommendedName>
</protein>
<dbReference type="EMBL" id="UINC01052904">
    <property type="protein sequence ID" value="SVB68776.1"/>
    <property type="molecule type" value="Genomic_DNA"/>
</dbReference>
<evidence type="ECO:0000259" key="1">
    <source>
        <dbReference type="Pfam" id="PF16347"/>
    </source>
</evidence>
<dbReference type="AlphaFoldDB" id="A0A382G0D3"/>
<sequence length="251" mass="29367">VFLSDHGMSVPFAKTNCYVESTRTPLIIRWPKQIQKKQVDREHMISTVDLLPTLLEAVDLPLPEKLDGRSFFSLLKGEKQSGRDAIFAQFHHIHGRNPYPMRSIITKDHAYIFNAWSNGKRTYRAEPMAGLTYRAMKRAGEKNPGLAKRVHHLEYRTVEEFYNLRKDPFCLENLLVNKQQGATSESSKRALEMLRQKLRTWMVKYNDFALDAFDHRDSLEALEQFMKDYTERSGKEVEAMKPYEEAKRYGF</sequence>
<dbReference type="InterPro" id="IPR032506">
    <property type="entry name" value="SGSH_C"/>
</dbReference>
<dbReference type="SUPFAM" id="SSF53649">
    <property type="entry name" value="Alkaline phosphatase-like"/>
    <property type="match status" value="1"/>
</dbReference>